<feature type="binding site" evidence="15">
    <location>
        <position position="71"/>
    </location>
    <ligand>
        <name>Mg(2+)</name>
        <dbReference type="ChEBI" id="CHEBI:18420"/>
    </ligand>
</feature>
<keyword evidence="8 17" id="KW-0378">Hydrolase</keyword>
<evidence type="ECO:0000256" key="9">
    <source>
        <dbReference type="ARBA" id="ARBA00022833"/>
    </source>
</evidence>
<evidence type="ECO:0000256" key="16">
    <source>
        <dbReference type="RuleBase" id="RU003946"/>
    </source>
</evidence>
<evidence type="ECO:0000256" key="5">
    <source>
        <dbReference type="ARBA" id="ARBA00022553"/>
    </source>
</evidence>
<feature type="binding site" evidence="15">
    <location>
        <position position="344"/>
    </location>
    <ligand>
        <name>Mg(2+)</name>
        <dbReference type="ChEBI" id="CHEBI:18420"/>
    </ligand>
</feature>
<evidence type="ECO:0000256" key="3">
    <source>
        <dbReference type="ARBA" id="ARBA00012647"/>
    </source>
</evidence>
<evidence type="ECO:0000313" key="20">
    <source>
        <dbReference type="Proteomes" id="UP001497623"/>
    </source>
</evidence>
<keyword evidence="11" id="KW-0472">Membrane</keyword>
<evidence type="ECO:0000256" key="12">
    <source>
        <dbReference type="ARBA" id="ARBA00023180"/>
    </source>
</evidence>
<proteinExistence type="inferred from homology"/>
<sequence length="614" mass="67181">MLFASWLPRAGETVFILAIVLLVLSDDALSQEKRFEARKHWWDLAQNELAAALNVRQNMNGAKNILLFLGDGMGITASTAGRIYKGQKNGMHGEEGYLAWERFPNMGLLKTYNVDRQVPDSAGTATAYLCGTKSNYYTLAVDPEVKLGDCAASKNPLYRVPSVLQWAQEAGKHTGKVTTTRVTHATPAAAYAHSAHRNWECDGNLGDRGQGCKDIADQLITENPGRDIRVIMGGGRQMFGAQLDHPNSKGNLCRRKDGRNLAREWATDKIARGYNAAYVTDSHELARVNPDTTDFLMGLFNDTHMPFEVDRQENFMPVPSLKEMTLVALRFLKKSQKGFFLLVEGGRIDHALHDNLPKKALEDTVALDAAVQAALLELDLENTLVLVTADHSHVMTFNGYPERGNDILGIGDISKIDQLPYTTLMFTNGPGWKYTAEGNIVSRIDPRHEDLRSSNYQSLAAVPRGRIDETHGGEDVAVFAVGPMSHLFHRVHEQHYVAHVMAYAACIGPSKGVKCQRPASSAIGTIDVAGAIAAAGTTAAFSAATAQVCTLPQCSNPPQFVGVSPKFPTISPILQQLINSNENKTFRLLSLFLNGKRIKASGNSKIGVHQQHII</sequence>
<comment type="subcellular location">
    <subcellularLocation>
        <location evidence="1">Cell membrane</location>
        <topology evidence="1">Lipid-anchor</topology>
        <topology evidence="1">GPI-anchor</topology>
    </subcellularLocation>
</comment>
<evidence type="ECO:0000256" key="8">
    <source>
        <dbReference type="ARBA" id="ARBA00022801"/>
    </source>
</evidence>
<dbReference type="GO" id="GO:0005886">
    <property type="term" value="C:plasma membrane"/>
    <property type="evidence" value="ECO:0007669"/>
    <property type="project" value="UniProtKB-SubCell"/>
</dbReference>
<feature type="signal peptide" evidence="18">
    <location>
        <begin position="1"/>
        <end position="30"/>
    </location>
</feature>
<dbReference type="EMBL" id="CAXKWB010002726">
    <property type="protein sequence ID" value="CAL4067492.1"/>
    <property type="molecule type" value="Genomic_DNA"/>
</dbReference>
<keyword evidence="7 15" id="KW-0479">Metal-binding</keyword>
<feature type="binding site" evidence="15">
    <location>
        <position position="184"/>
    </location>
    <ligand>
        <name>Mg(2+)</name>
        <dbReference type="ChEBI" id="CHEBI:18420"/>
    </ligand>
</feature>
<evidence type="ECO:0000256" key="11">
    <source>
        <dbReference type="ARBA" id="ARBA00023136"/>
    </source>
</evidence>
<dbReference type="GO" id="GO:0046872">
    <property type="term" value="F:metal ion binding"/>
    <property type="evidence" value="ECO:0007669"/>
    <property type="project" value="UniProtKB-KW"/>
</dbReference>
<comment type="catalytic activity">
    <reaction evidence="17">
        <text>a phosphate monoester + H2O = an alcohol + phosphate</text>
        <dbReference type="Rhea" id="RHEA:15017"/>
        <dbReference type="ChEBI" id="CHEBI:15377"/>
        <dbReference type="ChEBI" id="CHEBI:30879"/>
        <dbReference type="ChEBI" id="CHEBI:43474"/>
        <dbReference type="ChEBI" id="CHEBI:67140"/>
        <dbReference type="EC" id="3.1.3.1"/>
    </reaction>
</comment>
<feature type="chain" id="PRO_5043405054" description="Alkaline phosphatase" evidence="18">
    <location>
        <begin position="31"/>
        <end position="614"/>
    </location>
</feature>
<keyword evidence="4" id="KW-1003">Cell membrane</keyword>
<keyword evidence="10 15" id="KW-0460">Magnesium</keyword>
<dbReference type="AlphaFoldDB" id="A0AAV2PZ80"/>
<comment type="caution">
    <text evidence="19">The sequence shown here is derived from an EMBL/GenBank/DDBJ whole genome shotgun (WGS) entry which is preliminary data.</text>
</comment>
<evidence type="ECO:0000256" key="2">
    <source>
        <dbReference type="ARBA" id="ARBA00005984"/>
    </source>
</evidence>
<feature type="binding site" evidence="15">
    <location>
        <position position="390"/>
    </location>
    <ligand>
        <name>Zn(2+)</name>
        <dbReference type="ChEBI" id="CHEBI:29105"/>
        <label>2</label>
    </ligand>
</feature>
<feature type="active site" description="Phosphoserine intermediate" evidence="14">
    <location>
        <position position="121"/>
    </location>
</feature>
<dbReference type="PRINTS" id="PR00113">
    <property type="entry name" value="ALKPHPHTASE"/>
</dbReference>
<organism evidence="19 20">
    <name type="scientific">Meganyctiphanes norvegica</name>
    <name type="common">Northern krill</name>
    <name type="synonym">Thysanopoda norvegica</name>
    <dbReference type="NCBI Taxonomy" id="48144"/>
    <lineage>
        <taxon>Eukaryota</taxon>
        <taxon>Metazoa</taxon>
        <taxon>Ecdysozoa</taxon>
        <taxon>Arthropoda</taxon>
        <taxon>Crustacea</taxon>
        <taxon>Multicrustacea</taxon>
        <taxon>Malacostraca</taxon>
        <taxon>Eumalacostraca</taxon>
        <taxon>Eucarida</taxon>
        <taxon>Euphausiacea</taxon>
        <taxon>Euphausiidae</taxon>
        <taxon>Meganyctiphanes</taxon>
    </lineage>
</organism>
<evidence type="ECO:0000256" key="17">
    <source>
        <dbReference type="RuleBase" id="RU003947"/>
    </source>
</evidence>
<reference evidence="19 20" key="1">
    <citation type="submission" date="2024-05" db="EMBL/GenBank/DDBJ databases">
        <authorList>
            <person name="Wallberg A."/>
        </authorList>
    </citation>
    <scope>NUCLEOTIDE SEQUENCE [LARGE SCALE GENOMIC DNA]</scope>
</reference>
<keyword evidence="13" id="KW-0449">Lipoprotein</keyword>
<dbReference type="GO" id="GO:0004035">
    <property type="term" value="F:alkaline phosphatase activity"/>
    <property type="evidence" value="ECO:0007669"/>
    <property type="project" value="UniProtKB-EC"/>
</dbReference>
<keyword evidence="12" id="KW-0325">Glycoprotein</keyword>
<dbReference type="SMART" id="SM00098">
    <property type="entry name" value="alkPPc"/>
    <property type="match status" value="1"/>
</dbReference>
<dbReference type="Pfam" id="PF00245">
    <property type="entry name" value="Alk_phosphatase"/>
    <property type="match status" value="1"/>
</dbReference>
<comment type="cofactor">
    <cofactor evidence="15">
        <name>Mg(2+)</name>
        <dbReference type="ChEBI" id="CHEBI:18420"/>
    </cofactor>
    <text evidence="15">Binds 1 Mg(2+) ion.</text>
</comment>
<keyword evidence="5" id="KW-0597">Phosphoprotein</keyword>
<dbReference type="InterPro" id="IPR001952">
    <property type="entry name" value="Alkaline_phosphatase"/>
</dbReference>
<dbReference type="PROSITE" id="PS00123">
    <property type="entry name" value="ALKALINE_PHOSPHATASE"/>
    <property type="match status" value="1"/>
</dbReference>
<comment type="similarity">
    <text evidence="2 16">Belongs to the alkaline phosphatase family.</text>
</comment>
<dbReference type="PANTHER" id="PTHR11596">
    <property type="entry name" value="ALKALINE PHOSPHATASE"/>
    <property type="match status" value="1"/>
</dbReference>
<protein>
    <recommendedName>
        <fullName evidence="3 17">Alkaline phosphatase</fullName>
        <ecNumber evidence="3 17">3.1.3.1</ecNumber>
    </recommendedName>
</protein>
<dbReference type="EC" id="3.1.3.1" evidence="3 17"/>
<name>A0AAV2PZ80_MEGNR</name>
<dbReference type="InterPro" id="IPR018299">
    <property type="entry name" value="Alkaline_phosphatase_AS"/>
</dbReference>
<gene>
    <name evidence="19" type="ORF">MNOR_LOCUS6546</name>
</gene>
<feature type="non-terminal residue" evidence="19">
    <location>
        <position position="614"/>
    </location>
</feature>
<keyword evidence="20" id="KW-1185">Reference proteome</keyword>
<dbReference type="SUPFAM" id="SSF53649">
    <property type="entry name" value="Alkaline phosphatase-like"/>
    <property type="match status" value="1"/>
</dbReference>
<evidence type="ECO:0000256" key="14">
    <source>
        <dbReference type="PIRSR" id="PIRSR601952-1"/>
    </source>
</evidence>
<evidence type="ECO:0000256" key="6">
    <source>
        <dbReference type="ARBA" id="ARBA00022622"/>
    </source>
</evidence>
<comment type="cofactor">
    <cofactor evidence="15">
        <name>Zn(2+)</name>
        <dbReference type="ChEBI" id="CHEBI:29105"/>
    </cofactor>
    <text evidence="15">Binds 2 Zn(2+) ions.</text>
</comment>
<evidence type="ECO:0000256" key="10">
    <source>
        <dbReference type="ARBA" id="ARBA00022842"/>
    </source>
</evidence>
<evidence type="ECO:0000256" key="1">
    <source>
        <dbReference type="ARBA" id="ARBA00004609"/>
    </source>
</evidence>
<dbReference type="PANTHER" id="PTHR11596:SF5">
    <property type="entry name" value="ALKALINE PHOSPHATASE"/>
    <property type="match status" value="1"/>
</dbReference>
<evidence type="ECO:0000256" key="15">
    <source>
        <dbReference type="PIRSR" id="PIRSR601952-2"/>
    </source>
</evidence>
<keyword evidence="6" id="KW-0336">GPI-anchor</keyword>
<feature type="binding site" evidence="15">
    <location>
        <position position="71"/>
    </location>
    <ligand>
        <name>Zn(2+)</name>
        <dbReference type="ChEBI" id="CHEBI:29105"/>
        <label>2</label>
    </ligand>
</feature>
<accession>A0AAV2PZ80</accession>
<evidence type="ECO:0000313" key="19">
    <source>
        <dbReference type="EMBL" id="CAL4067492.1"/>
    </source>
</evidence>
<dbReference type="GO" id="GO:0098552">
    <property type="term" value="C:side of membrane"/>
    <property type="evidence" value="ECO:0007669"/>
    <property type="project" value="UniProtKB-KW"/>
</dbReference>
<keyword evidence="9 15" id="KW-0862">Zinc</keyword>
<dbReference type="Gene3D" id="3.40.720.10">
    <property type="entry name" value="Alkaline Phosphatase, subunit A"/>
    <property type="match status" value="1"/>
</dbReference>
<keyword evidence="18" id="KW-0732">Signal</keyword>
<feature type="binding site" evidence="15">
    <location>
        <position position="471"/>
    </location>
    <ligand>
        <name>Zn(2+)</name>
        <dbReference type="ChEBI" id="CHEBI:29105"/>
        <label>2</label>
    </ligand>
</feature>
<dbReference type="FunFam" id="3.40.720.10:FF:000008">
    <property type="entry name" value="Alkaline phosphatase"/>
    <property type="match status" value="1"/>
</dbReference>
<dbReference type="InterPro" id="IPR017850">
    <property type="entry name" value="Alkaline_phosphatase_core_sf"/>
</dbReference>
<dbReference type="Proteomes" id="UP001497623">
    <property type="component" value="Unassembled WGS sequence"/>
</dbReference>
<feature type="binding site" evidence="15">
    <location>
        <position position="353"/>
    </location>
    <ligand>
        <name>Zn(2+)</name>
        <dbReference type="ChEBI" id="CHEBI:29105"/>
        <label>1</label>
    </ligand>
</feature>
<feature type="binding site" evidence="15">
    <location>
        <position position="349"/>
    </location>
    <ligand>
        <name>Zn(2+)</name>
        <dbReference type="ChEBI" id="CHEBI:29105"/>
        <label>1</label>
    </ligand>
</feature>
<evidence type="ECO:0000256" key="4">
    <source>
        <dbReference type="ARBA" id="ARBA00022475"/>
    </source>
</evidence>
<evidence type="ECO:0000256" key="13">
    <source>
        <dbReference type="ARBA" id="ARBA00023288"/>
    </source>
</evidence>
<feature type="binding site" evidence="15">
    <location>
        <position position="186"/>
    </location>
    <ligand>
        <name>Mg(2+)</name>
        <dbReference type="ChEBI" id="CHEBI:18420"/>
    </ligand>
</feature>
<dbReference type="CDD" id="cd16012">
    <property type="entry name" value="ALP"/>
    <property type="match status" value="1"/>
</dbReference>
<feature type="binding site" evidence="15">
    <location>
        <position position="391"/>
    </location>
    <ligand>
        <name>Zn(2+)</name>
        <dbReference type="ChEBI" id="CHEBI:29105"/>
        <label>2</label>
    </ligand>
</feature>
<evidence type="ECO:0000256" key="7">
    <source>
        <dbReference type="ARBA" id="ARBA00022723"/>
    </source>
</evidence>
<evidence type="ECO:0000256" key="18">
    <source>
        <dbReference type="SAM" id="SignalP"/>
    </source>
</evidence>